<dbReference type="CDD" id="cd02947">
    <property type="entry name" value="TRX_family"/>
    <property type="match status" value="1"/>
</dbReference>
<dbReference type="SUPFAM" id="SSF52833">
    <property type="entry name" value="Thioredoxin-like"/>
    <property type="match status" value="1"/>
</dbReference>
<reference evidence="2" key="1">
    <citation type="submission" date="2015-10" db="EMBL/GenBank/DDBJ databases">
        <title>Draft genome sequence of Salegentibacter mishustinae KCTC 12263.</title>
        <authorList>
            <person name="Lin W."/>
            <person name="Zheng Q."/>
        </authorList>
    </citation>
    <scope>NUCLEOTIDE SEQUENCE [LARGE SCALE GENOMIC DNA]</scope>
    <source>
        <strain evidence="2">KCTC 12263</strain>
    </source>
</reference>
<proteinExistence type="predicted"/>
<feature type="domain" description="Thioredoxin" evidence="1">
    <location>
        <begin position="79"/>
        <end position="159"/>
    </location>
</feature>
<protein>
    <recommendedName>
        <fullName evidence="1">Thioredoxin domain-containing protein</fullName>
    </recommendedName>
</protein>
<keyword evidence="3" id="KW-1185">Reference proteome</keyword>
<sequence>MINKILLLFLGVFITAGEVSDEKEKLENINSAEMLLGEFTQADLEKPPHLRWFTPGYENYNPKEEAVGTIKENIGDYEILLFMGTWCGDSRYEVPKFFKLLDVVDFDKENLTSIAVNYAKKAPGDLDEKYNIHRVPTIIFMKDGEEIDRFVEYSIESLEEDVAKIVKGEEYTDPYSK</sequence>
<dbReference type="Proteomes" id="UP000051643">
    <property type="component" value="Unassembled WGS sequence"/>
</dbReference>
<gene>
    <name evidence="2" type="ORF">APR42_01685</name>
</gene>
<evidence type="ECO:0000259" key="1">
    <source>
        <dbReference type="Pfam" id="PF00085"/>
    </source>
</evidence>
<evidence type="ECO:0000313" key="3">
    <source>
        <dbReference type="Proteomes" id="UP000051643"/>
    </source>
</evidence>
<dbReference type="InterPro" id="IPR013766">
    <property type="entry name" value="Thioredoxin_domain"/>
</dbReference>
<accession>A0A0Q9ZEB2</accession>
<dbReference type="RefSeq" id="WP_057480424.1">
    <property type="nucleotide sequence ID" value="NZ_BMWR01000002.1"/>
</dbReference>
<dbReference type="OrthoDB" id="6398367at2"/>
<dbReference type="EMBL" id="LKTP01000001">
    <property type="protein sequence ID" value="KRG30601.1"/>
    <property type="molecule type" value="Genomic_DNA"/>
</dbReference>
<dbReference type="Pfam" id="PF00085">
    <property type="entry name" value="Thioredoxin"/>
    <property type="match status" value="1"/>
</dbReference>
<evidence type="ECO:0000313" key="2">
    <source>
        <dbReference type="EMBL" id="KRG30601.1"/>
    </source>
</evidence>
<name>A0A0Q9ZEB2_9FLAO</name>
<dbReference type="InterPro" id="IPR036249">
    <property type="entry name" value="Thioredoxin-like_sf"/>
</dbReference>
<dbReference type="STRING" id="270918.APR42_01685"/>
<dbReference type="AlphaFoldDB" id="A0A0Q9ZEB2"/>
<dbReference type="Gene3D" id="3.40.30.10">
    <property type="entry name" value="Glutaredoxin"/>
    <property type="match status" value="1"/>
</dbReference>
<comment type="caution">
    <text evidence="2">The sequence shown here is derived from an EMBL/GenBank/DDBJ whole genome shotgun (WGS) entry which is preliminary data.</text>
</comment>
<organism evidence="2 3">
    <name type="scientific">Salegentibacter mishustinae</name>
    <dbReference type="NCBI Taxonomy" id="270918"/>
    <lineage>
        <taxon>Bacteria</taxon>
        <taxon>Pseudomonadati</taxon>
        <taxon>Bacteroidota</taxon>
        <taxon>Flavobacteriia</taxon>
        <taxon>Flavobacteriales</taxon>
        <taxon>Flavobacteriaceae</taxon>
        <taxon>Salegentibacter</taxon>
    </lineage>
</organism>